<dbReference type="Pfam" id="PF03929">
    <property type="entry name" value="PepSY_TM"/>
    <property type="match status" value="1"/>
</dbReference>
<dbReference type="STRING" id="29421.B2M20_14820"/>
<feature type="transmembrane region" description="Helical" evidence="1">
    <location>
        <begin position="337"/>
        <end position="358"/>
    </location>
</feature>
<evidence type="ECO:0000313" key="3">
    <source>
        <dbReference type="Proteomes" id="UP000189940"/>
    </source>
</evidence>
<sequence length="519" mass="57166">MTQEFRSSMNLAHTWAGVVAASLLFAIFWMGSLSVYDREIDRWMAPMTRLAMPDQPASFDAQRGSYDAAVKVGARSWTMLQPSDRQPVVRVVYRDGDEALSLYFDPVSGAALPEQGTWAGTRFFFPFHYRLHLRAWDLGEWIVGAAAMAMLLLCVSGVIMHRKLIADFFSLRTRERTARMTLDLHTVTGVLGLPFNFVIALSGLTILSIAFFPSGWKSSYPGKNAFNEDAYSAYSRPMAKKPGTLMPLDALAAKAQQMWGGAAPSAIVVQHPGDAKAYVSVFQSFDRGIVRSAPAIQFDAATGAVLHQSGEMKPIAYAQRFISGMHQIQFRHWLLRALYFALGLSGCVLIFSGFQVWLQARRRRHAAEGRSGVRVVEAIAVGSVTGIVMASVGFMVINRILPLGISVLGTPRYALEIWTFYLVWLVSFAHAWWRPQAAWAEQCRAIAALAVLAVILNWVTTGDHLLRSLFVPRLWPVAGVDAGLLMLAFVALAIGRWLSRAERRVGAAVPDLSGASSHA</sequence>
<keyword evidence="1" id="KW-1133">Transmembrane helix</keyword>
<reference evidence="2 3" key="1">
    <citation type="submission" date="2017-02" db="EMBL/GenBank/DDBJ databases">
        <title>Genome sequence of the nitrite-oxidizing bacterium Nitrobacter vulgaris strain Ab1.</title>
        <authorList>
            <person name="Mellbye B.L."/>
            <person name="Davis E.W."/>
            <person name="Spieck E."/>
            <person name="Chang J.H."/>
            <person name="Bottomley P.J."/>
            <person name="Sayavedra-Soto L.A."/>
        </authorList>
    </citation>
    <scope>NUCLEOTIDE SEQUENCE [LARGE SCALE GENOMIC DNA]</scope>
    <source>
        <strain evidence="2 3">Ab1</strain>
    </source>
</reference>
<protein>
    <submittedName>
        <fullName evidence="2">Peptidase</fullName>
    </submittedName>
</protein>
<feature type="transmembrane region" description="Helical" evidence="1">
    <location>
        <begin position="141"/>
        <end position="161"/>
    </location>
</feature>
<dbReference type="OrthoDB" id="9776609at2"/>
<dbReference type="Proteomes" id="UP000189940">
    <property type="component" value="Unassembled WGS sequence"/>
</dbReference>
<feature type="transmembrane region" description="Helical" evidence="1">
    <location>
        <begin position="379"/>
        <end position="401"/>
    </location>
</feature>
<name>A0A1V4HWN3_NITVU</name>
<keyword evidence="1" id="KW-0472">Membrane</keyword>
<dbReference type="AlphaFoldDB" id="A0A1V4HWN3"/>
<dbReference type="PANTHER" id="PTHR34219">
    <property type="entry name" value="IRON-REGULATED INNER MEMBRANE PROTEIN-RELATED"/>
    <property type="match status" value="1"/>
</dbReference>
<gene>
    <name evidence="2" type="ORF">B2M20_14820</name>
</gene>
<evidence type="ECO:0000256" key="1">
    <source>
        <dbReference type="SAM" id="Phobius"/>
    </source>
</evidence>
<dbReference type="InterPro" id="IPR005625">
    <property type="entry name" value="PepSY-ass_TM"/>
</dbReference>
<feature type="transmembrane region" description="Helical" evidence="1">
    <location>
        <begin position="12"/>
        <end position="36"/>
    </location>
</feature>
<keyword evidence="3" id="KW-1185">Reference proteome</keyword>
<feature type="transmembrane region" description="Helical" evidence="1">
    <location>
        <begin position="182"/>
        <end position="212"/>
    </location>
</feature>
<dbReference type="EMBL" id="MWPQ01000051">
    <property type="protein sequence ID" value="OPH82022.1"/>
    <property type="molecule type" value="Genomic_DNA"/>
</dbReference>
<organism evidence="2 3">
    <name type="scientific">Nitrobacter vulgaris</name>
    <dbReference type="NCBI Taxonomy" id="29421"/>
    <lineage>
        <taxon>Bacteria</taxon>
        <taxon>Pseudomonadati</taxon>
        <taxon>Pseudomonadota</taxon>
        <taxon>Alphaproteobacteria</taxon>
        <taxon>Hyphomicrobiales</taxon>
        <taxon>Nitrobacteraceae</taxon>
        <taxon>Nitrobacter</taxon>
    </lineage>
</organism>
<feature type="transmembrane region" description="Helical" evidence="1">
    <location>
        <begin position="413"/>
        <end position="433"/>
    </location>
</feature>
<evidence type="ECO:0000313" key="2">
    <source>
        <dbReference type="EMBL" id="OPH82022.1"/>
    </source>
</evidence>
<keyword evidence="1" id="KW-0812">Transmembrane</keyword>
<proteinExistence type="predicted"/>
<dbReference type="PANTHER" id="PTHR34219:SF4">
    <property type="entry name" value="PEPSY DOMAIN-CONTAINING PROTEIN"/>
    <property type="match status" value="1"/>
</dbReference>
<feature type="transmembrane region" description="Helical" evidence="1">
    <location>
        <begin position="474"/>
        <end position="494"/>
    </location>
</feature>
<accession>A0A1V4HWN3</accession>
<comment type="caution">
    <text evidence="2">The sequence shown here is derived from an EMBL/GenBank/DDBJ whole genome shotgun (WGS) entry which is preliminary data.</text>
</comment>
<feature type="transmembrane region" description="Helical" evidence="1">
    <location>
        <begin position="445"/>
        <end position="462"/>
    </location>
</feature>